<reference evidence="2 3" key="1">
    <citation type="journal article" date="2009" name="Nature">
        <title>The Sorghum bicolor genome and the diversification of grasses.</title>
        <authorList>
            <person name="Paterson A.H."/>
            <person name="Bowers J.E."/>
            <person name="Bruggmann R."/>
            <person name="Dubchak I."/>
            <person name="Grimwood J."/>
            <person name="Gundlach H."/>
            <person name="Haberer G."/>
            <person name="Hellsten U."/>
            <person name="Mitros T."/>
            <person name="Poliakov A."/>
            <person name="Schmutz J."/>
            <person name="Spannagl M."/>
            <person name="Tang H."/>
            <person name="Wang X."/>
            <person name="Wicker T."/>
            <person name="Bharti A.K."/>
            <person name="Chapman J."/>
            <person name="Feltus F.A."/>
            <person name="Gowik U."/>
            <person name="Grigoriev I.V."/>
            <person name="Lyons E."/>
            <person name="Maher C.A."/>
            <person name="Martis M."/>
            <person name="Narechania A."/>
            <person name="Otillar R.P."/>
            <person name="Penning B.W."/>
            <person name="Salamov A.A."/>
            <person name="Wang Y."/>
            <person name="Zhang L."/>
            <person name="Carpita N.C."/>
            <person name="Freeling M."/>
            <person name="Gingle A.R."/>
            <person name="Hash C.T."/>
            <person name="Keller B."/>
            <person name="Klein P."/>
            <person name="Kresovich S."/>
            <person name="McCann M.C."/>
            <person name="Ming R."/>
            <person name="Peterson D.G."/>
            <person name="Mehboob-ur-Rahman"/>
            <person name="Ware D."/>
            <person name="Westhoff P."/>
            <person name="Mayer K.F."/>
            <person name="Messing J."/>
            <person name="Rokhsar D.S."/>
        </authorList>
    </citation>
    <scope>NUCLEOTIDE SEQUENCE [LARGE SCALE GENOMIC DNA]</scope>
    <source>
        <strain evidence="3">cv. BTx623</strain>
    </source>
</reference>
<keyword evidence="3" id="KW-1185">Reference proteome</keyword>
<reference evidence="3" key="2">
    <citation type="journal article" date="2018" name="Plant J.">
        <title>The Sorghum bicolor reference genome: improved assembly, gene annotations, a transcriptome atlas, and signatures of genome organization.</title>
        <authorList>
            <person name="McCormick R.F."/>
            <person name="Truong S.K."/>
            <person name="Sreedasyam A."/>
            <person name="Jenkins J."/>
            <person name="Shu S."/>
            <person name="Sims D."/>
            <person name="Kennedy M."/>
            <person name="Amirebrahimi M."/>
            <person name="Weers B.D."/>
            <person name="McKinley B."/>
            <person name="Mattison A."/>
            <person name="Morishige D.T."/>
            <person name="Grimwood J."/>
            <person name="Schmutz J."/>
            <person name="Mullet J.E."/>
        </authorList>
    </citation>
    <scope>NUCLEOTIDE SEQUENCE [LARGE SCALE GENOMIC DNA]</scope>
    <source>
        <strain evidence="3">cv. BTx623</strain>
    </source>
</reference>
<dbReference type="OMA" id="ANNAMMP"/>
<gene>
    <name evidence="2" type="ORF">SORBI_3001G150700</name>
</gene>
<organism evidence="2 3">
    <name type="scientific">Sorghum bicolor</name>
    <name type="common">Sorghum</name>
    <name type="synonym">Sorghum vulgare</name>
    <dbReference type="NCBI Taxonomy" id="4558"/>
    <lineage>
        <taxon>Eukaryota</taxon>
        <taxon>Viridiplantae</taxon>
        <taxon>Streptophyta</taxon>
        <taxon>Embryophyta</taxon>
        <taxon>Tracheophyta</taxon>
        <taxon>Spermatophyta</taxon>
        <taxon>Magnoliopsida</taxon>
        <taxon>Liliopsida</taxon>
        <taxon>Poales</taxon>
        <taxon>Poaceae</taxon>
        <taxon>PACMAD clade</taxon>
        <taxon>Panicoideae</taxon>
        <taxon>Andropogonodae</taxon>
        <taxon>Andropogoneae</taxon>
        <taxon>Sorghinae</taxon>
        <taxon>Sorghum</taxon>
    </lineage>
</organism>
<dbReference type="STRING" id="4558.A0A1B6QJ21"/>
<dbReference type="EMBL" id="CM000760">
    <property type="protein sequence ID" value="KXG37916.1"/>
    <property type="molecule type" value="Genomic_DNA"/>
</dbReference>
<evidence type="ECO:0000256" key="1">
    <source>
        <dbReference type="SAM" id="MobiDB-lite"/>
    </source>
</evidence>
<dbReference type="PANTHER" id="PTHR33130">
    <property type="entry name" value="PUTATIVE (DUF1639)-RELATED"/>
    <property type="match status" value="1"/>
</dbReference>
<name>A0A1B6QJ21_SORBI</name>
<proteinExistence type="predicted"/>
<dbReference type="InterPro" id="IPR012438">
    <property type="entry name" value="DUF1639"/>
</dbReference>
<dbReference type="FunCoup" id="A0A1B6QJ21">
    <property type="interactions" value="118"/>
</dbReference>
<sequence>MVISAEPPPPPPPDPVAADAAAVEAVAAAVTSNAHQTAVFSSFLSLKTWGSHRALRYAHVNRVDADAAAVEAVAAAATSNARQTWGSHWALRYDATAMRSPGKLTVVEEKAALSHLREVEAGRRDAADAYNVAAAEEAAPALPPWKLRTRRRPKPKGATPSANMSPPPPHERRPSRAYRARFSLTLTSEEIEEDIYAVTGARPRRRPRLRPRPVQKQLDMLFPGSWLSKVTAETYRYRVPDDR</sequence>
<dbReference type="AlphaFoldDB" id="A0A1B6QJ21"/>
<dbReference type="Gramene" id="KXG37916">
    <property type="protein sequence ID" value="KXG37916"/>
    <property type="gene ID" value="SORBI_3001G150700"/>
</dbReference>
<dbReference type="Proteomes" id="UP000000768">
    <property type="component" value="Chromosome 1"/>
</dbReference>
<dbReference type="InParanoid" id="A0A1B6QJ21"/>
<evidence type="ECO:0000313" key="2">
    <source>
        <dbReference type="EMBL" id="KXG37916.1"/>
    </source>
</evidence>
<dbReference type="Pfam" id="PF07797">
    <property type="entry name" value="DUF1639"/>
    <property type="match status" value="1"/>
</dbReference>
<feature type="region of interest" description="Disordered" evidence="1">
    <location>
        <begin position="141"/>
        <end position="177"/>
    </location>
</feature>
<evidence type="ECO:0000313" key="3">
    <source>
        <dbReference type="Proteomes" id="UP000000768"/>
    </source>
</evidence>
<dbReference type="PANTHER" id="PTHR33130:SF86">
    <property type="entry name" value="OS01G0132500 PROTEIN"/>
    <property type="match status" value="1"/>
</dbReference>
<accession>A0A1B6QJ21</accession>
<protein>
    <submittedName>
        <fullName evidence="2">Uncharacterized protein</fullName>
    </submittedName>
</protein>